<dbReference type="InterPro" id="IPR008145">
    <property type="entry name" value="GK/Ca_channel_bsu"/>
</dbReference>
<dbReference type="SUPFAM" id="SSF52540">
    <property type="entry name" value="P-loop containing nucleoside triphosphate hydrolases"/>
    <property type="match status" value="1"/>
</dbReference>
<keyword evidence="4" id="KW-1185">Reference proteome</keyword>
<evidence type="ECO:0000313" key="3">
    <source>
        <dbReference type="EMBL" id="RLV63710.1"/>
    </source>
</evidence>
<keyword evidence="1" id="KW-0808">Transferase</keyword>
<comment type="caution">
    <text evidence="3">The sequence shown here is derived from an EMBL/GenBank/DDBJ whole genome shotgun (WGS) entry which is preliminary data.</text>
</comment>
<feature type="non-terminal residue" evidence="3">
    <location>
        <position position="1"/>
    </location>
</feature>
<dbReference type="PANTHER" id="PTHR23117">
    <property type="entry name" value="GUANYLATE KINASE-RELATED"/>
    <property type="match status" value="1"/>
</dbReference>
<accession>A0A3L8Q8R7</accession>
<dbReference type="Gene3D" id="3.80.10.10">
    <property type="entry name" value="Ribonuclease Inhibitor"/>
    <property type="match status" value="1"/>
</dbReference>
<dbReference type="InterPro" id="IPR008144">
    <property type="entry name" value="Guanylate_kin-like_dom"/>
</dbReference>
<dbReference type="Pfam" id="PF00625">
    <property type="entry name" value="Guanylate_kin"/>
    <property type="match status" value="1"/>
</dbReference>
<sequence>QVAEVSELKWIQDLPLLRDLNLLKNPLQEKDGYWLSAIFMLLQVTELDLKKVSVEEKVAALNLGAPPAEVVAADDHRLQLFYDALQPQRLLDSTLPGFDEPYPMLVLLGPVAGGRRRLSLKICRKFKNFFRFGPCHTTRTPYFGEENKFDYYFISQEEFDKMVQAVST</sequence>
<gene>
    <name evidence="3" type="ORF">DV515_00017992</name>
</gene>
<dbReference type="Gene3D" id="3.30.63.10">
    <property type="entry name" value="Guanylate Kinase phosphate binding domain"/>
    <property type="match status" value="1"/>
</dbReference>
<dbReference type="OrthoDB" id="6334211at2759"/>
<dbReference type="Proteomes" id="UP000276834">
    <property type="component" value="Unassembled WGS sequence"/>
</dbReference>
<dbReference type="EMBL" id="QUSF01002134">
    <property type="protein sequence ID" value="RLV63710.1"/>
    <property type="molecule type" value="Genomic_DNA"/>
</dbReference>
<name>A0A3L8Q8R7_CHLGU</name>
<dbReference type="GO" id="GO:0004385">
    <property type="term" value="F:GMP kinase activity"/>
    <property type="evidence" value="ECO:0007669"/>
    <property type="project" value="TreeGrafter"/>
</dbReference>
<dbReference type="AlphaFoldDB" id="A0A3L8Q8R7"/>
<dbReference type="InterPro" id="IPR032675">
    <property type="entry name" value="LRR_dom_sf"/>
</dbReference>
<dbReference type="PROSITE" id="PS50052">
    <property type="entry name" value="GUANYLATE_KINASE_2"/>
    <property type="match status" value="1"/>
</dbReference>
<organism evidence="3 4">
    <name type="scientific">Chloebia gouldiae</name>
    <name type="common">Gouldian finch</name>
    <name type="synonym">Erythrura gouldiae</name>
    <dbReference type="NCBI Taxonomy" id="44316"/>
    <lineage>
        <taxon>Eukaryota</taxon>
        <taxon>Metazoa</taxon>
        <taxon>Chordata</taxon>
        <taxon>Craniata</taxon>
        <taxon>Vertebrata</taxon>
        <taxon>Euteleostomi</taxon>
        <taxon>Archelosauria</taxon>
        <taxon>Archosauria</taxon>
        <taxon>Dinosauria</taxon>
        <taxon>Saurischia</taxon>
        <taxon>Theropoda</taxon>
        <taxon>Coelurosauria</taxon>
        <taxon>Aves</taxon>
        <taxon>Neognathae</taxon>
        <taxon>Neoaves</taxon>
        <taxon>Telluraves</taxon>
        <taxon>Australaves</taxon>
        <taxon>Passeriformes</taxon>
        <taxon>Passeroidea</taxon>
        <taxon>Passeridae</taxon>
        <taxon>Chloebia</taxon>
    </lineage>
</organism>
<proteinExistence type="predicted"/>
<dbReference type="GO" id="GO:0005829">
    <property type="term" value="C:cytosol"/>
    <property type="evidence" value="ECO:0007669"/>
    <property type="project" value="TreeGrafter"/>
</dbReference>
<reference evidence="3 4" key="1">
    <citation type="journal article" date="2018" name="Proc. R. Soc. B">
        <title>A non-coding region near Follistatin controls head colour polymorphism in the Gouldian finch.</title>
        <authorList>
            <person name="Toomey M.B."/>
            <person name="Marques C.I."/>
            <person name="Andrade P."/>
            <person name="Araujo P.M."/>
            <person name="Sabatino S."/>
            <person name="Gazda M.A."/>
            <person name="Afonso S."/>
            <person name="Lopes R.J."/>
            <person name="Corbo J.C."/>
            <person name="Carneiro M."/>
        </authorList>
    </citation>
    <scope>NUCLEOTIDE SEQUENCE [LARGE SCALE GENOMIC DNA]</scope>
    <source>
        <strain evidence="3">Red01</strain>
        <tissue evidence="3">Muscle</tissue>
    </source>
</reference>
<dbReference type="Gene3D" id="3.40.50.300">
    <property type="entry name" value="P-loop containing nucleotide triphosphate hydrolases"/>
    <property type="match status" value="1"/>
</dbReference>
<evidence type="ECO:0000313" key="4">
    <source>
        <dbReference type="Proteomes" id="UP000276834"/>
    </source>
</evidence>
<protein>
    <recommendedName>
        <fullName evidence="2">Guanylate kinase-like domain-containing protein</fullName>
    </recommendedName>
</protein>
<dbReference type="InterPro" id="IPR027417">
    <property type="entry name" value="P-loop_NTPase"/>
</dbReference>
<feature type="domain" description="Guanylate kinase-like" evidence="2">
    <location>
        <begin position="102"/>
        <end position="168"/>
    </location>
</feature>
<evidence type="ECO:0000259" key="2">
    <source>
        <dbReference type="PROSITE" id="PS50052"/>
    </source>
</evidence>
<evidence type="ECO:0000256" key="1">
    <source>
        <dbReference type="ARBA" id="ARBA00022679"/>
    </source>
</evidence>
<dbReference type="PANTHER" id="PTHR23117:SF18">
    <property type="entry name" value="LEUCINE-RICH REPEAT AND GUANYLATE KINASE DOMAIN-CONTAINING PROTEIN"/>
    <property type="match status" value="1"/>
</dbReference>